<name>A0A099I3I9_CLOIN</name>
<gene>
    <name evidence="7" type="ORF">CIAN88_18825</name>
</gene>
<reference evidence="7 8" key="1">
    <citation type="submission" date="2014-08" db="EMBL/GenBank/DDBJ databases">
        <title>Clostridium innocuum, an unnegligible vancomycin-resistant pathogen causing extra-intestinal infections.</title>
        <authorList>
            <person name="Feng Y."/>
            <person name="Chiu C.-H."/>
        </authorList>
    </citation>
    <scope>NUCLEOTIDE SEQUENCE [LARGE SCALE GENOMIC DNA]</scope>
    <source>
        <strain evidence="7 8">AN88</strain>
    </source>
</reference>
<dbReference type="PANTHER" id="PTHR20855:SF3">
    <property type="entry name" value="LD03007P"/>
    <property type="match status" value="1"/>
</dbReference>
<dbReference type="Pfam" id="PF03006">
    <property type="entry name" value="HlyIII"/>
    <property type="match status" value="1"/>
</dbReference>
<comment type="caution">
    <text evidence="7">The sequence shown here is derived from an EMBL/GenBank/DDBJ whole genome shotgun (WGS) entry which is preliminary data.</text>
</comment>
<dbReference type="Proteomes" id="UP000030008">
    <property type="component" value="Unassembled WGS sequence"/>
</dbReference>
<dbReference type="InterPro" id="IPR004254">
    <property type="entry name" value="AdipoR/HlyIII-related"/>
</dbReference>
<dbReference type="EMBL" id="JQIF01000097">
    <property type="protein sequence ID" value="KGJ51812.1"/>
    <property type="molecule type" value="Genomic_DNA"/>
</dbReference>
<evidence type="ECO:0000256" key="4">
    <source>
        <dbReference type="ARBA" id="ARBA00022692"/>
    </source>
</evidence>
<keyword evidence="3" id="KW-1003">Cell membrane</keyword>
<keyword evidence="5" id="KW-1133">Transmembrane helix</keyword>
<evidence type="ECO:0000313" key="7">
    <source>
        <dbReference type="EMBL" id="KGJ51812.1"/>
    </source>
</evidence>
<protein>
    <submittedName>
        <fullName evidence="7">Hemolysin III</fullName>
    </submittedName>
</protein>
<evidence type="ECO:0000313" key="8">
    <source>
        <dbReference type="Proteomes" id="UP000030008"/>
    </source>
</evidence>
<dbReference type="PANTHER" id="PTHR20855">
    <property type="entry name" value="ADIPOR/PROGESTIN RECEPTOR-RELATED"/>
    <property type="match status" value="1"/>
</dbReference>
<evidence type="ECO:0000256" key="2">
    <source>
        <dbReference type="ARBA" id="ARBA00008488"/>
    </source>
</evidence>
<dbReference type="NCBIfam" id="TIGR01065">
    <property type="entry name" value="hlyIII"/>
    <property type="match status" value="1"/>
</dbReference>
<sequence>MEEKSMRDMFRLGFGEEVANCVTHGIMAFLCICSLPAAAVYSYNKSGSELAAGVSVFILCLFLMFLVSTLYHCMPFGTTHKYVFRKLDHICIYFAIAGSYTPIALTLIGGWQGYLILAIEWSAVLGGVLLKAISSKSYPKLSMTIYMIMGWTAIFFLPTLLSKASPLFLVLIVGGGVMYTIGAFFYGKPQKKYFHSVWHVCINLASILHFIAIVFVM</sequence>
<comment type="similarity">
    <text evidence="2">Belongs to the UPF0073 (Hly-III) family.</text>
</comment>
<accession>A0A099I3I9</accession>
<proteinExistence type="inferred from homology"/>
<comment type="subcellular location">
    <subcellularLocation>
        <location evidence="1">Cell membrane</location>
        <topology evidence="1">Multi-pass membrane protein</topology>
    </subcellularLocation>
</comment>
<evidence type="ECO:0000256" key="1">
    <source>
        <dbReference type="ARBA" id="ARBA00004651"/>
    </source>
</evidence>
<keyword evidence="4" id="KW-0812">Transmembrane</keyword>
<dbReference type="InterPro" id="IPR005744">
    <property type="entry name" value="Hy-lIII"/>
</dbReference>
<dbReference type="GO" id="GO:0005886">
    <property type="term" value="C:plasma membrane"/>
    <property type="evidence" value="ECO:0007669"/>
    <property type="project" value="UniProtKB-SubCell"/>
</dbReference>
<keyword evidence="6" id="KW-0472">Membrane</keyword>
<dbReference type="AlphaFoldDB" id="A0A099I3I9"/>
<evidence type="ECO:0000256" key="3">
    <source>
        <dbReference type="ARBA" id="ARBA00022475"/>
    </source>
</evidence>
<evidence type="ECO:0000256" key="5">
    <source>
        <dbReference type="ARBA" id="ARBA00022989"/>
    </source>
</evidence>
<evidence type="ECO:0000256" key="6">
    <source>
        <dbReference type="ARBA" id="ARBA00023136"/>
    </source>
</evidence>
<organism evidence="7 8">
    <name type="scientific">Clostridium innocuum</name>
    <dbReference type="NCBI Taxonomy" id="1522"/>
    <lineage>
        <taxon>Bacteria</taxon>
        <taxon>Bacillati</taxon>
        <taxon>Bacillota</taxon>
        <taxon>Clostridia</taxon>
        <taxon>Eubacteriales</taxon>
        <taxon>Clostridiaceae</taxon>
        <taxon>Clostridium</taxon>
    </lineage>
</organism>
<dbReference type="GO" id="GO:0140911">
    <property type="term" value="F:pore-forming activity"/>
    <property type="evidence" value="ECO:0007669"/>
    <property type="project" value="InterPro"/>
</dbReference>
<dbReference type="RefSeq" id="WP_022300498.1">
    <property type="nucleotide sequence ID" value="NZ_CAXUJB010000009.1"/>
</dbReference>